<comment type="caution">
    <text evidence="1">The sequence shown here is derived from an EMBL/GenBank/DDBJ whole genome shotgun (WGS) entry which is preliminary data.</text>
</comment>
<evidence type="ECO:0008006" key="3">
    <source>
        <dbReference type="Google" id="ProtNLM"/>
    </source>
</evidence>
<dbReference type="InterPro" id="IPR036113">
    <property type="entry name" value="Asp/Glu-ADT_sf_sub_c"/>
</dbReference>
<sequence>MTQVDIESLAKLARLEVSNEERSRMEEDIPAIVEFVETIQKAEADAPPSAGSTGSPHSHIGLQNVMREDENPHESGKFTERMLSGAPKVVDGRVAVRQVLKRSP</sequence>
<evidence type="ECO:0000313" key="1">
    <source>
        <dbReference type="EMBL" id="PIR82622.1"/>
    </source>
</evidence>
<proteinExistence type="predicted"/>
<dbReference type="GO" id="GO:0006450">
    <property type="term" value="P:regulation of translational fidelity"/>
    <property type="evidence" value="ECO:0007669"/>
    <property type="project" value="InterPro"/>
</dbReference>
<accession>A0A2H0U882</accession>
<dbReference type="AlphaFoldDB" id="A0A2H0U882"/>
<organism evidence="1 2">
    <name type="scientific">Candidatus Kaiserbacteria bacterium CG10_big_fil_rev_8_21_14_0_10_59_10</name>
    <dbReference type="NCBI Taxonomy" id="1974612"/>
    <lineage>
        <taxon>Bacteria</taxon>
        <taxon>Candidatus Kaiseribacteriota</taxon>
    </lineage>
</organism>
<evidence type="ECO:0000313" key="2">
    <source>
        <dbReference type="Proteomes" id="UP000231379"/>
    </source>
</evidence>
<dbReference type="EMBL" id="PFBM01000010">
    <property type="protein sequence ID" value="PIR82622.1"/>
    <property type="molecule type" value="Genomic_DNA"/>
</dbReference>
<dbReference type="SUPFAM" id="SSF141000">
    <property type="entry name" value="Glu-tRNAGln amidotransferase C subunit"/>
    <property type="match status" value="1"/>
</dbReference>
<dbReference type="Pfam" id="PF02686">
    <property type="entry name" value="GatC"/>
    <property type="match status" value="1"/>
</dbReference>
<gene>
    <name evidence="1" type="ORF">COU20_01530</name>
</gene>
<dbReference type="InterPro" id="IPR003837">
    <property type="entry name" value="GatC"/>
</dbReference>
<reference evidence="2" key="1">
    <citation type="submission" date="2017-09" db="EMBL/GenBank/DDBJ databases">
        <title>Depth-based differentiation of microbial function through sediment-hosted aquifers and enrichment of novel symbionts in the deep terrestrial subsurface.</title>
        <authorList>
            <person name="Probst A.J."/>
            <person name="Ladd B."/>
            <person name="Jarett J.K."/>
            <person name="Geller-Mcgrath D.E."/>
            <person name="Sieber C.M.K."/>
            <person name="Emerson J.B."/>
            <person name="Anantharaman K."/>
            <person name="Thomas B.C."/>
            <person name="Malmstrom R."/>
            <person name="Stieglmeier M."/>
            <person name="Klingl A."/>
            <person name="Woyke T."/>
            <person name="Ryan C.M."/>
            <person name="Banfield J.F."/>
        </authorList>
    </citation>
    <scope>NUCLEOTIDE SEQUENCE [LARGE SCALE GENOMIC DNA]</scope>
</reference>
<protein>
    <recommendedName>
        <fullName evidence="3">Aspartyl/glutamyl-tRNA(Asn/Gln) amidotransferase subunit C</fullName>
    </recommendedName>
</protein>
<dbReference type="Gene3D" id="1.10.20.60">
    <property type="entry name" value="Glu-tRNAGln amidotransferase C subunit, N-terminal domain"/>
    <property type="match status" value="1"/>
</dbReference>
<dbReference type="Proteomes" id="UP000231379">
    <property type="component" value="Unassembled WGS sequence"/>
</dbReference>
<name>A0A2H0U882_9BACT</name>